<keyword evidence="3 6" id="KW-0067">ATP-binding</keyword>
<evidence type="ECO:0000256" key="7">
    <source>
        <dbReference type="RuleBase" id="RU000394"/>
    </source>
</evidence>
<dbReference type="GO" id="GO:0005874">
    <property type="term" value="C:microtubule"/>
    <property type="evidence" value="ECO:0007669"/>
    <property type="project" value="UniProtKB-KW"/>
</dbReference>
<keyword evidence="2 6" id="KW-0547">Nucleotide-binding</keyword>
<dbReference type="AlphaFoldDB" id="A0A3R7M4H9"/>
<feature type="region of interest" description="Disordered" evidence="8">
    <location>
        <begin position="89"/>
        <end position="108"/>
    </location>
</feature>
<dbReference type="SMART" id="SM00129">
    <property type="entry name" value="KISc"/>
    <property type="match status" value="1"/>
</dbReference>
<evidence type="ECO:0000313" key="10">
    <source>
        <dbReference type="EMBL" id="RNF26381.1"/>
    </source>
</evidence>
<comment type="similarity">
    <text evidence="5">Belongs to the TRAFAC class myosin-kinesin ATPase superfamily. Kinesin family. KIN-13 subfamily.</text>
</comment>
<accession>A0A3R7M4H9</accession>
<dbReference type="InterPro" id="IPR027640">
    <property type="entry name" value="Kinesin-like_fam"/>
</dbReference>
<feature type="region of interest" description="Disordered" evidence="8">
    <location>
        <begin position="627"/>
        <end position="658"/>
    </location>
</feature>
<dbReference type="InterPro" id="IPR027417">
    <property type="entry name" value="P-loop_NTPase"/>
</dbReference>
<dbReference type="InterPro" id="IPR001752">
    <property type="entry name" value="Kinesin_motor_dom"/>
</dbReference>
<dbReference type="GO" id="GO:0007019">
    <property type="term" value="P:microtubule depolymerization"/>
    <property type="evidence" value="ECO:0007669"/>
    <property type="project" value="TreeGrafter"/>
</dbReference>
<keyword evidence="4 6" id="KW-0505">Motor protein</keyword>
<evidence type="ECO:0000259" key="9">
    <source>
        <dbReference type="PROSITE" id="PS50067"/>
    </source>
</evidence>
<dbReference type="PRINTS" id="PR00380">
    <property type="entry name" value="KINESINHEAVY"/>
</dbReference>
<feature type="domain" description="Kinesin motor" evidence="9">
    <location>
        <begin position="196"/>
        <end position="511"/>
    </location>
</feature>
<gene>
    <name evidence="10" type="ORF">Tco025E_01242</name>
</gene>
<dbReference type="InterPro" id="IPR036961">
    <property type="entry name" value="Kinesin_motor_dom_sf"/>
</dbReference>
<name>A0A3R7M4H9_9TRYP</name>
<evidence type="ECO:0000256" key="2">
    <source>
        <dbReference type="ARBA" id="ARBA00022741"/>
    </source>
</evidence>
<organism evidence="10 11">
    <name type="scientific">Trypanosoma conorhini</name>
    <dbReference type="NCBI Taxonomy" id="83891"/>
    <lineage>
        <taxon>Eukaryota</taxon>
        <taxon>Discoba</taxon>
        <taxon>Euglenozoa</taxon>
        <taxon>Kinetoplastea</taxon>
        <taxon>Metakinetoplastina</taxon>
        <taxon>Trypanosomatida</taxon>
        <taxon>Trypanosomatidae</taxon>
        <taxon>Trypanosoma</taxon>
    </lineage>
</organism>
<dbReference type="InterPro" id="IPR019821">
    <property type="entry name" value="Kinesin_motor_CS"/>
</dbReference>
<dbReference type="SUPFAM" id="SSF52540">
    <property type="entry name" value="P-loop containing nucleoside triphosphate hydrolases"/>
    <property type="match status" value="1"/>
</dbReference>
<dbReference type="Pfam" id="PF00225">
    <property type="entry name" value="Kinesin"/>
    <property type="match status" value="1"/>
</dbReference>
<proteinExistence type="inferred from homology"/>
<reference evidence="10 11" key="1">
    <citation type="journal article" date="2018" name="BMC Genomics">
        <title>Genomic comparison of Trypanosoma conorhini and Trypanosoma rangeli to Trypanosoma cruzi strains of high and low virulence.</title>
        <authorList>
            <person name="Bradwell K.R."/>
            <person name="Koparde V.N."/>
            <person name="Matveyev A.V."/>
            <person name="Serrano M.G."/>
            <person name="Alves J.M."/>
            <person name="Parikh H."/>
            <person name="Huang B."/>
            <person name="Lee V."/>
            <person name="Espinosa-Alvarez O."/>
            <person name="Ortiz P.A."/>
            <person name="Costa-Martins A.G."/>
            <person name="Teixeira M.M."/>
            <person name="Buck G.A."/>
        </authorList>
    </citation>
    <scope>NUCLEOTIDE SEQUENCE [LARGE SCALE GENOMIC DNA]</scope>
    <source>
        <strain evidence="10 11">025E</strain>
    </source>
</reference>
<evidence type="ECO:0000256" key="6">
    <source>
        <dbReference type="PROSITE-ProRule" id="PRU00283"/>
    </source>
</evidence>
<dbReference type="FunFam" id="3.40.850.10:FF:000012">
    <property type="entry name" value="Kinesin-like protein"/>
    <property type="match status" value="1"/>
</dbReference>
<evidence type="ECO:0000256" key="8">
    <source>
        <dbReference type="SAM" id="MobiDB-lite"/>
    </source>
</evidence>
<feature type="region of interest" description="Disordered" evidence="8">
    <location>
        <begin position="1"/>
        <end position="67"/>
    </location>
</feature>
<feature type="region of interest" description="Disordered" evidence="8">
    <location>
        <begin position="117"/>
        <end position="192"/>
    </location>
</feature>
<dbReference type="PANTHER" id="PTHR47971:SF16">
    <property type="entry name" value="KINESIN-LIKE PROTEIN"/>
    <property type="match status" value="1"/>
</dbReference>
<sequence length="732" mass="79782">MQDERGAEGWPRGVPLSLRLPEQPAVAMDGADAPPRDATAAPARTAVTPDGNSARDERRGFGGEHLEVPSLQRLSRNFEFLSREVKRLSTRGRSASLPSGVAPPEQLQPLKLPVIRESAVKSPGATPRARNRPPLTPRRRAPARPVASTEERRVAASPAVASSGNLSTERCDDDGPRRLSAGARVATPSGRTRGGRIRVVVRKRPMAPDDTGTDAVSVNAPWVHVSVKKLRVDLTDYEEVNDFMFDDAFGEDTTNAHLFEGCSRGLIVTALEGGSASCFAYGQTGSGKTHTMLGSDEEKGLYLLAAAELFARLPPEHEVRASLYEIYRNSLFDLLNGRLPVVLREDHHHRINICGLSWHNITSAEELWALVGRGTDQRSTGSTSANERSSRSHAVLTIRVLHRRDASFCGTLNFVDLAGSERASDTAAQDRQTRQEGAEINKSLLALKECIRALDEKKKHVPFRGSKLTEILRDSFSRNSRTVMIANISASSCNYEHTVNTLRYAFRVKGLSVASVVPSKARNAPRPMRQAVPDIAALLNPTNGTAEEALTQRATTPLRCRTRPRGLGPHASGRRCLTPSANQPNGHSSNLIGLPRNGMLDTDEDNLHVKLRALAHEKVLSLARPANLGGTLPNKGGTSTPCSADALESPSASPKEEQQQVLDIVNQVVEKLKLEMESSLKKAVQRRNRLIWRLRSENAALRASIATLEKRAEECKYCRRQLGASPAAPITL</sequence>
<dbReference type="Gene3D" id="3.40.850.10">
    <property type="entry name" value="Kinesin motor domain"/>
    <property type="match status" value="1"/>
</dbReference>
<dbReference type="PROSITE" id="PS50067">
    <property type="entry name" value="KINESIN_MOTOR_2"/>
    <property type="match status" value="1"/>
</dbReference>
<feature type="compositionally biased region" description="Polar residues" evidence="8">
    <location>
        <begin position="579"/>
        <end position="591"/>
    </location>
</feature>
<dbReference type="OrthoDB" id="246508at2759"/>
<dbReference type="GeneID" id="40314853"/>
<feature type="compositionally biased region" description="Basic and acidic residues" evidence="8">
    <location>
        <begin position="53"/>
        <end position="67"/>
    </location>
</feature>
<feature type="region of interest" description="Disordered" evidence="8">
    <location>
        <begin position="560"/>
        <end position="593"/>
    </location>
</feature>
<keyword evidence="1 7" id="KW-0493">Microtubule</keyword>
<dbReference type="CDD" id="cd01367">
    <property type="entry name" value="KISc_KIF2_like"/>
    <property type="match status" value="1"/>
</dbReference>
<dbReference type="GO" id="GO:0005524">
    <property type="term" value="F:ATP binding"/>
    <property type="evidence" value="ECO:0007669"/>
    <property type="project" value="UniProtKB-UniRule"/>
</dbReference>
<dbReference type="Proteomes" id="UP000284403">
    <property type="component" value="Unassembled WGS sequence"/>
</dbReference>
<keyword evidence="11" id="KW-1185">Reference proteome</keyword>
<evidence type="ECO:0000256" key="1">
    <source>
        <dbReference type="ARBA" id="ARBA00022701"/>
    </source>
</evidence>
<protein>
    <recommendedName>
        <fullName evidence="7">Kinesin-like protein</fullName>
    </recommendedName>
</protein>
<dbReference type="GO" id="GO:0007018">
    <property type="term" value="P:microtubule-based movement"/>
    <property type="evidence" value="ECO:0007669"/>
    <property type="project" value="InterPro"/>
</dbReference>
<dbReference type="EMBL" id="MKKU01000044">
    <property type="protein sequence ID" value="RNF26381.1"/>
    <property type="molecule type" value="Genomic_DNA"/>
</dbReference>
<comment type="caution">
    <text evidence="10">The sequence shown here is derived from an EMBL/GenBank/DDBJ whole genome shotgun (WGS) entry which is preliminary data.</text>
</comment>
<dbReference type="GO" id="GO:0003777">
    <property type="term" value="F:microtubule motor activity"/>
    <property type="evidence" value="ECO:0007669"/>
    <property type="project" value="InterPro"/>
</dbReference>
<evidence type="ECO:0000256" key="4">
    <source>
        <dbReference type="ARBA" id="ARBA00023175"/>
    </source>
</evidence>
<evidence type="ECO:0000313" key="11">
    <source>
        <dbReference type="Proteomes" id="UP000284403"/>
    </source>
</evidence>
<feature type="compositionally biased region" description="Low complexity" evidence="8">
    <location>
        <begin position="31"/>
        <end position="50"/>
    </location>
</feature>
<dbReference type="PANTHER" id="PTHR47971">
    <property type="entry name" value="KINESIN-RELATED PROTEIN 6"/>
    <property type="match status" value="1"/>
</dbReference>
<dbReference type="PROSITE" id="PS00411">
    <property type="entry name" value="KINESIN_MOTOR_1"/>
    <property type="match status" value="1"/>
</dbReference>
<evidence type="ECO:0000256" key="3">
    <source>
        <dbReference type="ARBA" id="ARBA00022840"/>
    </source>
</evidence>
<feature type="binding site" evidence="6">
    <location>
        <begin position="282"/>
        <end position="289"/>
    </location>
    <ligand>
        <name>ATP</name>
        <dbReference type="ChEBI" id="CHEBI:30616"/>
    </ligand>
</feature>
<evidence type="ECO:0000256" key="5">
    <source>
        <dbReference type="ARBA" id="ARBA00061030"/>
    </source>
</evidence>
<dbReference type="RefSeq" id="XP_029231587.1">
    <property type="nucleotide sequence ID" value="XM_029368180.1"/>
</dbReference>
<dbReference type="GO" id="GO:0008017">
    <property type="term" value="F:microtubule binding"/>
    <property type="evidence" value="ECO:0007669"/>
    <property type="project" value="InterPro"/>
</dbReference>